<keyword evidence="4 6" id="KW-0732">Signal</keyword>
<dbReference type="PANTHER" id="PTHR30532">
    <property type="entry name" value="IRON III DICITRATE-BINDING PERIPLASMIC PROTEIN"/>
    <property type="match status" value="1"/>
</dbReference>
<evidence type="ECO:0000256" key="6">
    <source>
        <dbReference type="SAM" id="SignalP"/>
    </source>
</evidence>
<evidence type="ECO:0000313" key="9">
    <source>
        <dbReference type="EMBL" id="SUJ21601.1"/>
    </source>
</evidence>
<evidence type="ECO:0000256" key="1">
    <source>
        <dbReference type="ARBA" id="ARBA00004196"/>
    </source>
</evidence>
<sequence length="298" mass="33921">MKKLLIIALCLCFIVAACGNKKESENEQREYTTTDDSKVKIPKNPKRIVLLTANYGSLKKLGVEPVAITNAFPDSKYLGNSKVKKVNPEDVEAVAKLKPDLIITYKENKNNKKFSKIAPTVPIKVQKLDYKETHIEYGKLVNKEDKAKQQANEVAKKLEQDGKEIKKHIGNDATFSIMDIQQKDIYQFGPRFGRGSDTLYDGFKVKQDPEAQKAMPAERFMKVPKEKFNDYAGDYLMIPTPDGKKSKAEFTTSDMWKNNEAVVQNNVIYYDADEAIYSDLITIEKQGEQFKKEIMNIN</sequence>
<name>A0A380CL14_9STAP</name>
<reference evidence="8 11" key="2">
    <citation type="submission" date="2019-07" db="EMBL/GenBank/DDBJ databases">
        <title>Whole genome shotgun sequence of Staphylococcus arlettae NBRC 109765.</title>
        <authorList>
            <person name="Hosoyama A."/>
            <person name="Uohara A."/>
            <person name="Ohji S."/>
            <person name="Ichikawa N."/>
        </authorList>
    </citation>
    <scope>NUCLEOTIDE SEQUENCE [LARGE SCALE GENOMIC DNA]</scope>
    <source>
        <strain evidence="8 11">NBRC 109765</strain>
    </source>
</reference>
<dbReference type="Proteomes" id="UP000321598">
    <property type="component" value="Unassembled WGS sequence"/>
</dbReference>
<evidence type="ECO:0000259" key="7">
    <source>
        <dbReference type="PROSITE" id="PS50983"/>
    </source>
</evidence>
<feature type="chain" id="PRO_5038334396" evidence="6">
    <location>
        <begin position="20"/>
        <end position="298"/>
    </location>
</feature>
<evidence type="ECO:0000313" key="8">
    <source>
        <dbReference type="EMBL" id="GEQ00955.1"/>
    </source>
</evidence>
<dbReference type="GO" id="GO:0030288">
    <property type="term" value="C:outer membrane-bounded periplasmic space"/>
    <property type="evidence" value="ECO:0007669"/>
    <property type="project" value="TreeGrafter"/>
</dbReference>
<evidence type="ECO:0000256" key="5">
    <source>
        <dbReference type="SAM" id="Coils"/>
    </source>
</evidence>
<proteinExistence type="inferred from homology"/>
<evidence type="ECO:0000313" key="10">
    <source>
        <dbReference type="Proteomes" id="UP000254956"/>
    </source>
</evidence>
<evidence type="ECO:0000256" key="4">
    <source>
        <dbReference type="ARBA" id="ARBA00022729"/>
    </source>
</evidence>
<reference evidence="9 10" key="1">
    <citation type="submission" date="2018-06" db="EMBL/GenBank/DDBJ databases">
        <authorList>
            <consortium name="Pathogen Informatics"/>
            <person name="Doyle S."/>
        </authorList>
    </citation>
    <scope>NUCLEOTIDE SEQUENCE [LARGE SCALE GENOMIC DNA]</scope>
    <source>
        <strain evidence="9 10">NCTC12413</strain>
    </source>
</reference>
<dbReference type="PROSITE" id="PS50983">
    <property type="entry name" value="FE_B12_PBP"/>
    <property type="match status" value="1"/>
</dbReference>
<gene>
    <name evidence="9" type="primary">fhuD_2</name>
    <name evidence="9" type="ORF">NCTC12413_01917</name>
    <name evidence="8" type="ORF">SAR03_19920</name>
</gene>
<feature type="domain" description="Fe/B12 periplasmic-binding" evidence="7">
    <location>
        <begin position="46"/>
        <end position="298"/>
    </location>
</feature>
<dbReference type="Gene3D" id="3.40.50.1980">
    <property type="entry name" value="Nitrogenase molybdenum iron protein domain"/>
    <property type="match status" value="2"/>
</dbReference>
<comment type="subcellular location">
    <subcellularLocation>
        <location evidence="1">Cell envelope</location>
    </subcellularLocation>
</comment>
<feature type="signal peptide" evidence="6">
    <location>
        <begin position="1"/>
        <end position="19"/>
    </location>
</feature>
<dbReference type="STRING" id="1212545.SARL_07034"/>
<evidence type="ECO:0000313" key="11">
    <source>
        <dbReference type="Proteomes" id="UP000321598"/>
    </source>
</evidence>
<dbReference type="AlphaFoldDB" id="A0A380CL14"/>
<comment type="similarity">
    <text evidence="2">Belongs to the bacterial solute-binding protein 8 family.</text>
</comment>
<dbReference type="RefSeq" id="WP_103388141.1">
    <property type="nucleotide sequence ID" value="NZ_BKAV01000023.1"/>
</dbReference>
<keyword evidence="5" id="KW-0175">Coiled coil</keyword>
<dbReference type="PROSITE" id="PS51257">
    <property type="entry name" value="PROKAR_LIPOPROTEIN"/>
    <property type="match status" value="1"/>
</dbReference>
<dbReference type="GO" id="GO:1901678">
    <property type="term" value="P:iron coordination entity transport"/>
    <property type="evidence" value="ECO:0007669"/>
    <property type="project" value="UniProtKB-ARBA"/>
</dbReference>
<feature type="coiled-coil region" evidence="5">
    <location>
        <begin position="140"/>
        <end position="168"/>
    </location>
</feature>
<keyword evidence="11" id="KW-1185">Reference proteome</keyword>
<accession>A0A380CL14</accession>
<protein>
    <submittedName>
        <fullName evidence="8">Ferrichrome ABC transporter substrate-binding protein</fullName>
    </submittedName>
    <submittedName>
        <fullName evidence="9">Iron-siderophore ABC transporter periplsamic protein</fullName>
    </submittedName>
</protein>
<dbReference type="PANTHER" id="PTHR30532:SF26">
    <property type="entry name" value="IRON(3+)-HYDROXAMATE-BINDING PROTEIN FHUD"/>
    <property type="match status" value="1"/>
</dbReference>
<evidence type="ECO:0000256" key="3">
    <source>
        <dbReference type="ARBA" id="ARBA00022448"/>
    </source>
</evidence>
<dbReference type="OrthoDB" id="2241086at2"/>
<dbReference type="EMBL" id="BKAV01000023">
    <property type="protein sequence ID" value="GEQ00955.1"/>
    <property type="molecule type" value="Genomic_DNA"/>
</dbReference>
<dbReference type="InterPro" id="IPR002491">
    <property type="entry name" value="ABC_transptr_periplasmic_BD"/>
</dbReference>
<dbReference type="InterPro" id="IPR051313">
    <property type="entry name" value="Bact_iron-sidero_bind"/>
</dbReference>
<dbReference type="Proteomes" id="UP000254956">
    <property type="component" value="Unassembled WGS sequence"/>
</dbReference>
<dbReference type="EMBL" id="UGZE01000001">
    <property type="protein sequence ID" value="SUJ21601.1"/>
    <property type="molecule type" value="Genomic_DNA"/>
</dbReference>
<organism evidence="9 10">
    <name type="scientific">Staphylococcus arlettae</name>
    <dbReference type="NCBI Taxonomy" id="29378"/>
    <lineage>
        <taxon>Bacteria</taxon>
        <taxon>Bacillati</taxon>
        <taxon>Bacillota</taxon>
        <taxon>Bacilli</taxon>
        <taxon>Bacillales</taxon>
        <taxon>Staphylococcaceae</taxon>
        <taxon>Staphylococcus</taxon>
    </lineage>
</organism>
<keyword evidence="3" id="KW-0813">Transport</keyword>
<dbReference type="SUPFAM" id="SSF53807">
    <property type="entry name" value="Helical backbone' metal receptor"/>
    <property type="match status" value="1"/>
</dbReference>
<dbReference type="Pfam" id="PF01497">
    <property type="entry name" value="Peripla_BP_2"/>
    <property type="match status" value="1"/>
</dbReference>
<evidence type="ECO:0000256" key="2">
    <source>
        <dbReference type="ARBA" id="ARBA00008814"/>
    </source>
</evidence>